<evidence type="ECO:0000313" key="4">
    <source>
        <dbReference type="Proteomes" id="UP001162131"/>
    </source>
</evidence>
<feature type="domain" description="RNase III" evidence="2">
    <location>
        <begin position="508"/>
        <end position="649"/>
    </location>
</feature>
<keyword evidence="4" id="KW-1185">Reference proteome</keyword>
<dbReference type="AlphaFoldDB" id="A0AAU9IBZ3"/>
<sequence>MEVPSISKKLKSTLPQDSKSYRNFSSILSQTFSPEENKNIGFLYRIRSAPDFGVILPFQPFPIPDQLLDPLGILRFSFQSLNDLRDFQHEFWTDIIRTSKAKEGEISSANYLIVPLVDNAINWVTIFLLLEKEKSIKVNDLTPAQRENMIVKSLKGKNTTWQCISCFDDSMDSKEFLQILLGSDNPDLQDLIDLYDSYSAIDVLLDDRLNIDSLSDFKKLFFSGAIKSISTDNIFIFANQTKSARHIDNPVNAGEMEKQKISEKGTPVLHASLVDVYPLKASTWLQCGNLLSALVELESASYIWEFAQTFGYKGCFKYLKDACTNPYLDSKNNYDYLQILGNSILKVVSTIHVYFRYPKKNEYQLSISRFKNISSPNLSSAGWKFELQRFLKTNSLKISKFRPPFYASKMISGETWDVEHKITDKMMADFVEALIGALYLGNGIYDAAQFIYDLEILIKDSAYEDTMKLLSNDNFTILDLRRIFSLPGNQLKLGELLPILYDPTIKKIEIIESSLDYYFSNKNLLSQALTHYSSDPIRNYNRFEFLGNSIIDFTVLSELFVFGQFTPEELTTFRHILVSNNFLRKLAISTGLDKHIHVKDELKTEIIRFVANSRWEDDLLNFDPHCDNPPKILSDCLEALIGAIFIDCESLTTTCEIIENLFSDPIMYLVKNKDKCQKNICEKLVEYGSRRGKSIEYQEIIEKKAVKILIFSNGELYIEKQGRIPWFVKKQAAVEAYDKLRREEGEISESI</sequence>
<dbReference type="InterPro" id="IPR036389">
    <property type="entry name" value="RNase_III_sf"/>
</dbReference>
<organism evidence="3 4">
    <name type="scientific">Blepharisma stoltei</name>
    <dbReference type="NCBI Taxonomy" id="1481888"/>
    <lineage>
        <taxon>Eukaryota</taxon>
        <taxon>Sar</taxon>
        <taxon>Alveolata</taxon>
        <taxon>Ciliophora</taxon>
        <taxon>Postciliodesmatophora</taxon>
        <taxon>Heterotrichea</taxon>
        <taxon>Heterotrichida</taxon>
        <taxon>Blepharismidae</taxon>
        <taxon>Blepharisma</taxon>
    </lineage>
</organism>
<dbReference type="EMBL" id="CAJZBQ010000003">
    <property type="protein sequence ID" value="CAG9310941.1"/>
    <property type="molecule type" value="Genomic_DNA"/>
</dbReference>
<evidence type="ECO:0000256" key="1">
    <source>
        <dbReference type="ARBA" id="ARBA00022801"/>
    </source>
</evidence>
<dbReference type="Gene3D" id="1.10.1520.10">
    <property type="entry name" value="Ribonuclease III domain"/>
    <property type="match status" value="2"/>
</dbReference>
<dbReference type="GO" id="GO:0004525">
    <property type="term" value="F:ribonuclease III activity"/>
    <property type="evidence" value="ECO:0007669"/>
    <property type="project" value="InterPro"/>
</dbReference>
<protein>
    <recommendedName>
        <fullName evidence="2">RNase III domain-containing protein</fullName>
    </recommendedName>
</protein>
<dbReference type="PROSITE" id="PS50142">
    <property type="entry name" value="RNASE_3_2"/>
    <property type="match status" value="2"/>
</dbReference>
<dbReference type="Pfam" id="PF00636">
    <property type="entry name" value="Ribonuclease_3"/>
    <property type="match status" value="2"/>
</dbReference>
<reference evidence="3" key="1">
    <citation type="submission" date="2021-09" db="EMBL/GenBank/DDBJ databases">
        <authorList>
            <consortium name="AG Swart"/>
            <person name="Singh M."/>
            <person name="Singh A."/>
            <person name="Seah K."/>
            <person name="Emmerich C."/>
        </authorList>
    </citation>
    <scope>NUCLEOTIDE SEQUENCE</scope>
    <source>
        <strain evidence="3">ATCC30299</strain>
    </source>
</reference>
<gene>
    <name evidence="3" type="ORF">BSTOLATCC_MIC2655</name>
</gene>
<accession>A0AAU9IBZ3</accession>
<dbReference type="SMART" id="SM00535">
    <property type="entry name" value="RIBOc"/>
    <property type="match status" value="2"/>
</dbReference>
<evidence type="ECO:0000259" key="2">
    <source>
        <dbReference type="PROSITE" id="PS50142"/>
    </source>
</evidence>
<dbReference type="GO" id="GO:0006396">
    <property type="term" value="P:RNA processing"/>
    <property type="evidence" value="ECO:0007669"/>
    <property type="project" value="InterPro"/>
</dbReference>
<dbReference type="CDD" id="cd00593">
    <property type="entry name" value="RIBOc"/>
    <property type="match status" value="2"/>
</dbReference>
<proteinExistence type="predicted"/>
<name>A0AAU9IBZ3_9CILI</name>
<dbReference type="PANTHER" id="PTHR14950">
    <property type="entry name" value="DICER-RELATED"/>
    <property type="match status" value="1"/>
</dbReference>
<dbReference type="Proteomes" id="UP001162131">
    <property type="component" value="Unassembled WGS sequence"/>
</dbReference>
<comment type="caution">
    <text evidence="3">The sequence shown here is derived from an EMBL/GenBank/DDBJ whole genome shotgun (WGS) entry which is preliminary data.</text>
</comment>
<dbReference type="SUPFAM" id="SSF69065">
    <property type="entry name" value="RNase III domain-like"/>
    <property type="match status" value="2"/>
</dbReference>
<dbReference type="InterPro" id="IPR000999">
    <property type="entry name" value="RNase_III_dom"/>
</dbReference>
<keyword evidence="1" id="KW-0378">Hydrolase</keyword>
<feature type="domain" description="RNase III" evidence="2">
    <location>
        <begin position="317"/>
        <end position="443"/>
    </location>
</feature>
<evidence type="ECO:0000313" key="3">
    <source>
        <dbReference type="EMBL" id="CAG9310941.1"/>
    </source>
</evidence>